<comment type="catalytic activity">
    <reaction evidence="13">
        <text>L-seryl-[protein] + ATP = O-phospho-L-seryl-[protein] + ADP + H(+)</text>
        <dbReference type="Rhea" id="RHEA:17989"/>
        <dbReference type="Rhea" id="RHEA-COMP:9863"/>
        <dbReference type="Rhea" id="RHEA-COMP:11604"/>
        <dbReference type="ChEBI" id="CHEBI:15378"/>
        <dbReference type="ChEBI" id="CHEBI:29999"/>
        <dbReference type="ChEBI" id="CHEBI:30616"/>
        <dbReference type="ChEBI" id="CHEBI:83421"/>
        <dbReference type="ChEBI" id="CHEBI:456216"/>
        <dbReference type="EC" id="2.7.11.1"/>
    </reaction>
</comment>
<dbReference type="GO" id="GO:0005524">
    <property type="term" value="F:ATP binding"/>
    <property type="evidence" value="ECO:0007669"/>
    <property type="project" value="UniProtKB-UniRule"/>
</dbReference>
<dbReference type="Gene3D" id="2.60.200.20">
    <property type="match status" value="1"/>
</dbReference>
<dbReference type="EC" id="2.7.11.1" evidence="2"/>
<protein>
    <recommendedName>
        <fullName evidence="2">non-specific serine/threonine protein kinase</fullName>
        <ecNumber evidence="2">2.7.11.1</ecNumber>
    </recommendedName>
</protein>
<dbReference type="InterPro" id="IPR011009">
    <property type="entry name" value="Kinase-like_dom_sf"/>
</dbReference>
<comment type="catalytic activity">
    <reaction evidence="12">
        <text>L-threonyl-[protein] + ATP = O-phospho-L-threonyl-[protein] + ADP + H(+)</text>
        <dbReference type="Rhea" id="RHEA:46608"/>
        <dbReference type="Rhea" id="RHEA-COMP:11060"/>
        <dbReference type="Rhea" id="RHEA-COMP:11605"/>
        <dbReference type="ChEBI" id="CHEBI:15378"/>
        <dbReference type="ChEBI" id="CHEBI:30013"/>
        <dbReference type="ChEBI" id="CHEBI:30616"/>
        <dbReference type="ChEBI" id="CHEBI:61977"/>
        <dbReference type="ChEBI" id="CHEBI:456216"/>
        <dbReference type="EC" id="2.7.11.1"/>
    </reaction>
</comment>
<dbReference type="Gene3D" id="1.10.510.10">
    <property type="entry name" value="Transferase(Phosphotransferase) domain 1"/>
    <property type="match status" value="1"/>
</dbReference>
<feature type="domain" description="FHA" evidence="16">
    <location>
        <begin position="77"/>
        <end position="131"/>
    </location>
</feature>
<dbReference type="InterPro" id="IPR008271">
    <property type="entry name" value="Ser/Thr_kinase_AS"/>
</dbReference>
<feature type="non-terminal residue" evidence="18">
    <location>
        <position position="1"/>
    </location>
</feature>
<dbReference type="PANTHER" id="PTHR24347">
    <property type="entry name" value="SERINE/THREONINE-PROTEIN KINASE"/>
    <property type="match status" value="1"/>
</dbReference>
<evidence type="ECO:0000256" key="10">
    <source>
        <dbReference type="ARBA" id="ARBA00022840"/>
    </source>
</evidence>
<evidence type="ECO:0000256" key="1">
    <source>
        <dbReference type="ARBA" id="ARBA00001946"/>
    </source>
</evidence>
<evidence type="ECO:0000256" key="5">
    <source>
        <dbReference type="ARBA" id="ARBA00022723"/>
    </source>
</evidence>
<dbReference type="PROSITE" id="PS00108">
    <property type="entry name" value="PROTEIN_KINASE_ST"/>
    <property type="match status" value="1"/>
</dbReference>
<keyword evidence="3 15" id="KW-0723">Serine/threonine-protein kinase</keyword>
<dbReference type="GO" id="GO:0046872">
    <property type="term" value="F:metal ion binding"/>
    <property type="evidence" value="ECO:0007669"/>
    <property type="project" value="UniProtKB-KW"/>
</dbReference>
<dbReference type="PROSITE" id="PS00107">
    <property type="entry name" value="PROTEIN_KINASE_ATP"/>
    <property type="match status" value="1"/>
</dbReference>
<keyword evidence="7 14" id="KW-0547">Nucleotide-binding</keyword>
<dbReference type="Pfam" id="PF00498">
    <property type="entry name" value="FHA"/>
    <property type="match status" value="1"/>
</dbReference>
<dbReference type="SMART" id="SM00240">
    <property type="entry name" value="FHA"/>
    <property type="match status" value="1"/>
</dbReference>
<evidence type="ECO:0000256" key="11">
    <source>
        <dbReference type="ARBA" id="ARBA00024334"/>
    </source>
</evidence>
<keyword evidence="9" id="KW-0106">Calcium</keyword>
<evidence type="ECO:0000256" key="4">
    <source>
        <dbReference type="ARBA" id="ARBA00022679"/>
    </source>
</evidence>
<evidence type="ECO:0000256" key="8">
    <source>
        <dbReference type="ARBA" id="ARBA00022777"/>
    </source>
</evidence>
<evidence type="ECO:0000256" key="9">
    <source>
        <dbReference type="ARBA" id="ARBA00022837"/>
    </source>
</evidence>
<evidence type="ECO:0000256" key="6">
    <source>
        <dbReference type="ARBA" id="ARBA00022737"/>
    </source>
</evidence>
<evidence type="ECO:0000256" key="3">
    <source>
        <dbReference type="ARBA" id="ARBA00022527"/>
    </source>
</evidence>
<comment type="cofactor">
    <cofactor evidence="1">
        <name>Mg(2+)</name>
        <dbReference type="ChEBI" id="CHEBI:18420"/>
    </cofactor>
</comment>
<dbReference type="FunFam" id="3.30.200.20:FF:000315">
    <property type="entry name" value="Calcium-dependent protein kinase 3"/>
    <property type="match status" value="1"/>
</dbReference>
<evidence type="ECO:0000256" key="7">
    <source>
        <dbReference type="ARBA" id="ARBA00022741"/>
    </source>
</evidence>
<keyword evidence="4" id="KW-0808">Transferase</keyword>
<dbReference type="InterPro" id="IPR008984">
    <property type="entry name" value="SMAD_FHA_dom_sf"/>
</dbReference>
<evidence type="ECO:0000259" key="17">
    <source>
        <dbReference type="PROSITE" id="PS50011"/>
    </source>
</evidence>
<keyword evidence="10 14" id="KW-0067">ATP-binding</keyword>
<evidence type="ECO:0000256" key="15">
    <source>
        <dbReference type="RuleBase" id="RU000304"/>
    </source>
</evidence>
<dbReference type="InterPro" id="IPR000719">
    <property type="entry name" value="Prot_kinase_dom"/>
</dbReference>
<accession>A0A0H5R9Z7</accession>
<organism evidence="18">
    <name type="scientific">Spongospora subterranea</name>
    <dbReference type="NCBI Taxonomy" id="70186"/>
    <lineage>
        <taxon>Eukaryota</taxon>
        <taxon>Sar</taxon>
        <taxon>Rhizaria</taxon>
        <taxon>Endomyxa</taxon>
        <taxon>Phytomyxea</taxon>
        <taxon>Plasmodiophorida</taxon>
        <taxon>Plasmodiophoridae</taxon>
        <taxon>Spongospora</taxon>
    </lineage>
</organism>
<dbReference type="SUPFAM" id="SSF49879">
    <property type="entry name" value="SMAD/FHA domain"/>
    <property type="match status" value="1"/>
</dbReference>
<dbReference type="PROSITE" id="PS50011">
    <property type="entry name" value="PROTEIN_KINASE_DOM"/>
    <property type="match status" value="1"/>
</dbReference>
<dbReference type="SUPFAM" id="SSF56112">
    <property type="entry name" value="Protein kinase-like (PK-like)"/>
    <property type="match status" value="1"/>
</dbReference>
<dbReference type="GO" id="GO:0004674">
    <property type="term" value="F:protein serine/threonine kinase activity"/>
    <property type="evidence" value="ECO:0007669"/>
    <property type="project" value="UniProtKB-KW"/>
</dbReference>
<keyword evidence="6" id="KW-0677">Repeat</keyword>
<feature type="domain" description="Protein kinase" evidence="17">
    <location>
        <begin position="186"/>
        <end position="457"/>
    </location>
</feature>
<dbReference type="InterPro" id="IPR000253">
    <property type="entry name" value="FHA_dom"/>
</dbReference>
<dbReference type="InterPro" id="IPR017441">
    <property type="entry name" value="Protein_kinase_ATP_BS"/>
</dbReference>
<evidence type="ECO:0000256" key="13">
    <source>
        <dbReference type="ARBA" id="ARBA00048679"/>
    </source>
</evidence>
<keyword evidence="8" id="KW-0418">Kinase</keyword>
<name>A0A0H5R9Z7_9EUKA</name>
<keyword evidence="5" id="KW-0479">Metal-binding</keyword>
<dbReference type="PROSITE" id="PS50006">
    <property type="entry name" value="FHA_DOMAIN"/>
    <property type="match status" value="1"/>
</dbReference>
<dbReference type="EMBL" id="HACM01010184">
    <property type="protein sequence ID" value="CRZ10626.1"/>
    <property type="molecule type" value="Transcribed_RNA"/>
</dbReference>
<evidence type="ECO:0000259" key="16">
    <source>
        <dbReference type="PROSITE" id="PS50006"/>
    </source>
</evidence>
<comment type="similarity">
    <text evidence="11">Belongs to the protein kinase superfamily. Ser/Thr protein kinase family. CDPK subfamily.</text>
</comment>
<evidence type="ECO:0000313" key="18">
    <source>
        <dbReference type="EMBL" id="CRZ10626.1"/>
    </source>
</evidence>
<dbReference type="SMART" id="SM00220">
    <property type="entry name" value="S_TKc"/>
    <property type="match status" value="1"/>
</dbReference>
<reference evidence="18" key="1">
    <citation type="submission" date="2015-04" db="EMBL/GenBank/DDBJ databases">
        <title>The genome sequence of the plant pathogenic Rhizarian Plasmodiophora brassicae reveals insights in its biotrophic life cycle and the origin of chitin synthesis.</title>
        <authorList>
            <person name="Schwelm A."/>
            <person name="Fogelqvist J."/>
            <person name="Knaust A."/>
            <person name="Julke S."/>
            <person name="Lilja T."/>
            <person name="Dhandapani V."/>
            <person name="Bonilla-Rosso G."/>
            <person name="Karlsson M."/>
            <person name="Shevchenko A."/>
            <person name="Choi S.R."/>
            <person name="Kim H.G."/>
            <person name="Park J.Y."/>
            <person name="Lim Y.P."/>
            <person name="Ludwig-Muller J."/>
            <person name="Dixelius C."/>
        </authorList>
    </citation>
    <scope>NUCLEOTIDE SEQUENCE</scope>
    <source>
        <tissue evidence="18">Potato root galls</tissue>
    </source>
</reference>
<dbReference type="Gene3D" id="3.30.200.20">
    <property type="entry name" value="Phosphorylase Kinase, domain 1"/>
    <property type="match status" value="1"/>
</dbReference>
<feature type="binding site" evidence="14">
    <location>
        <position position="215"/>
    </location>
    <ligand>
        <name>ATP</name>
        <dbReference type="ChEBI" id="CHEBI:30616"/>
    </ligand>
</feature>
<dbReference type="Pfam" id="PF00069">
    <property type="entry name" value="Pkinase"/>
    <property type="match status" value="1"/>
</dbReference>
<evidence type="ECO:0000256" key="12">
    <source>
        <dbReference type="ARBA" id="ARBA00047899"/>
    </source>
</evidence>
<dbReference type="FunFam" id="1.10.510.10:FF:000571">
    <property type="entry name" value="Maternal embryonic leucine zipper kinase"/>
    <property type="match status" value="1"/>
</dbReference>
<sequence length="483" mass="53431">PWYFTTIVHTILSSQSCAGILITMGRAPLPASMTQTQDGGWADDCGASSIGSNSDGWGKAVSTNPLHPHCVLMGNPVTFGRHQHCDVEVQNPAVSGSHFRIVREINPSTQLSQVFVEDLSTNGTFVDDVKVGKGKRLLVNHGSEITLIPPNKGGSRVRVSYHVYFKDDEEQRQRKLQEVGGPDAKYEQRELLGQGAYAVVYRCIHRSSGIDYALKIIDKKKFSLTGSTRDNALLAEVNILSRLSHPHVIKLVEAFETEQHLYLVLELVTGGELFDEIIKIGRYSEDDARVIFSQMVVAISYLHDQGVVHRDLKPENVLLRSPGALNIKITDFGLSRIVGEGTLAQTLCGTANYLAPEILTAQHPMSNIPGRDSIGYGKAVDMWSLGVILYIILSGTAPFYDGRGVPVFDQIKAGDYEFPRDTWDSVSPQAIDLIKSLLTVDSSKRSTIDQVKRHPWMTGSIKSARPLLLPDSMQERKRQRLQQ</sequence>
<proteinExistence type="inferred from homology"/>
<dbReference type="CDD" id="cd05117">
    <property type="entry name" value="STKc_CAMK"/>
    <property type="match status" value="1"/>
</dbReference>
<evidence type="ECO:0000256" key="14">
    <source>
        <dbReference type="PROSITE-ProRule" id="PRU10141"/>
    </source>
</evidence>
<evidence type="ECO:0000256" key="2">
    <source>
        <dbReference type="ARBA" id="ARBA00012513"/>
    </source>
</evidence>
<dbReference type="AlphaFoldDB" id="A0A0H5R9Z7"/>